<keyword evidence="1" id="KW-0472">Membrane</keyword>
<dbReference type="EMBL" id="PVZG01000014">
    <property type="protein sequence ID" value="PRY23903.1"/>
    <property type="molecule type" value="Genomic_DNA"/>
</dbReference>
<evidence type="ECO:0000256" key="1">
    <source>
        <dbReference type="SAM" id="Phobius"/>
    </source>
</evidence>
<proteinExistence type="predicted"/>
<keyword evidence="1" id="KW-0812">Transmembrane</keyword>
<feature type="transmembrane region" description="Helical" evidence="1">
    <location>
        <begin position="190"/>
        <end position="207"/>
    </location>
</feature>
<dbReference type="InterPro" id="IPR009339">
    <property type="entry name" value="DUF998"/>
</dbReference>
<reference evidence="2 3" key="1">
    <citation type="submission" date="2018-03" db="EMBL/GenBank/DDBJ databases">
        <title>Genomic Encyclopedia of Archaeal and Bacterial Type Strains, Phase II (KMG-II): from individual species to whole genera.</title>
        <authorList>
            <person name="Goeker M."/>
        </authorList>
    </citation>
    <scope>NUCLEOTIDE SEQUENCE [LARGE SCALE GENOMIC DNA]</scope>
    <source>
        <strain evidence="2 3">DSM 45348</strain>
    </source>
</reference>
<name>A0A2T0RS36_9ACTN</name>
<feature type="transmembrane region" description="Helical" evidence="1">
    <location>
        <begin position="116"/>
        <end position="137"/>
    </location>
</feature>
<keyword evidence="3" id="KW-1185">Reference proteome</keyword>
<evidence type="ECO:0000313" key="2">
    <source>
        <dbReference type="EMBL" id="PRY23903.1"/>
    </source>
</evidence>
<feature type="transmembrane region" description="Helical" evidence="1">
    <location>
        <begin position="84"/>
        <end position="104"/>
    </location>
</feature>
<dbReference type="Proteomes" id="UP000239209">
    <property type="component" value="Unassembled WGS sequence"/>
</dbReference>
<keyword evidence="1" id="KW-1133">Transmembrane helix</keyword>
<feature type="transmembrane region" description="Helical" evidence="1">
    <location>
        <begin position="54"/>
        <end position="72"/>
    </location>
</feature>
<feature type="transmembrane region" description="Helical" evidence="1">
    <location>
        <begin position="17"/>
        <end position="34"/>
    </location>
</feature>
<dbReference type="RefSeq" id="WP_106129317.1">
    <property type="nucleotide sequence ID" value="NZ_PVZG01000014.1"/>
</dbReference>
<comment type="caution">
    <text evidence="2">The sequence shown here is derived from an EMBL/GenBank/DDBJ whole genome shotgun (WGS) entry which is preliminary data.</text>
</comment>
<protein>
    <submittedName>
        <fullName evidence="2">Uncharacterized protein DUF998</fullName>
    </submittedName>
</protein>
<accession>A0A2T0RS36</accession>
<evidence type="ECO:0000313" key="3">
    <source>
        <dbReference type="Proteomes" id="UP000239209"/>
    </source>
</evidence>
<feature type="transmembrane region" description="Helical" evidence="1">
    <location>
        <begin position="149"/>
        <end position="170"/>
    </location>
</feature>
<dbReference type="OrthoDB" id="3388325at2"/>
<sequence length="215" mass="22004">MTAVAVRADPGRWVRDAKLGLAVTVGAGAGLFVVGDADPLDEMISDSIRTVPGALLLALAACGLAVAGGRLLAGVRRALPDSRLLTVLLTLWCVSLLAVAFFPTNLPGTPPGTVAIVHRWGAGLVAALPPLIALLVADKAGRRAETAQVRLLRACGLATLAACVAFGAVHGPAALLGTTFGAYAGLAERLLMALVVVVMALCCRVIADEERARWT</sequence>
<dbReference type="Pfam" id="PF06197">
    <property type="entry name" value="DUF998"/>
    <property type="match status" value="1"/>
</dbReference>
<organism evidence="2 3">
    <name type="scientific">Pseudosporangium ferrugineum</name>
    <dbReference type="NCBI Taxonomy" id="439699"/>
    <lineage>
        <taxon>Bacteria</taxon>
        <taxon>Bacillati</taxon>
        <taxon>Actinomycetota</taxon>
        <taxon>Actinomycetes</taxon>
        <taxon>Micromonosporales</taxon>
        <taxon>Micromonosporaceae</taxon>
        <taxon>Pseudosporangium</taxon>
    </lineage>
</organism>
<gene>
    <name evidence="2" type="ORF">CLV70_11433</name>
</gene>
<dbReference type="AlphaFoldDB" id="A0A2T0RS36"/>